<accession>A0A2U8HIK8</accession>
<dbReference type="Proteomes" id="UP000244915">
    <property type="component" value="Chromosome 2"/>
</dbReference>
<dbReference type="RefSeq" id="WP_108969408.1">
    <property type="nucleotide sequence ID" value="NZ_CP022190.1"/>
</dbReference>
<dbReference type="Pfam" id="PF05962">
    <property type="entry name" value="HutD"/>
    <property type="match status" value="1"/>
</dbReference>
<dbReference type="CDD" id="cd20293">
    <property type="entry name" value="cupin_HutD_N"/>
    <property type="match status" value="1"/>
</dbReference>
<dbReference type="EMBL" id="CP022190">
    <property type="protein sequence ID" value="AWI85578.1"/>
    <property type="molecule type" value="Genomic_DNA"/>
</dbReference>
<evidence type="ECO:0000313" key="2">
    <source>
        <dbReference type="Proteomes" id="UP000244915"/>
    </source>
</evidence>
<dbReference type="AlphaFoldDB" id="A0A2U8HIK8"/>
<sequence>MSLFARIYRGAGRAFAPWKNGGGETAEILCVPQGAGFDTFHWRISTAKVAQSGPFSSFPGVRRNLTVIDGGPMRLSFPDGTVQELGAQAEPFAFSGEIGCGCDLLGPELLDLNVMVRAPYRAEVFRGAPRRPSTGALTCLVFALSELPDIGLDRHDLVVLSEAEEVATLAPHAAQLITVEISAA</sequence>
<evidence type="ECO:0008006" key="3">
    <source>
        <dbReference type="Google" id="ProtNLM"/>
    </source>
</evidence>
<reference evidence="1 2" key="1">
    <citation type="submission" date="2017-06" db="EMBL/GenBank/DDBJ databases">
        <title>Yangia sp. YSBP01 complete genome sequence.</title>
        <authorList>
            <person name="Woo J.-H."/>
            <person name="Kim H.-S."/>
        </authorList>
    </citation>
    <scope>NUCLEOTIDE SEQUENCE [LARGE SCALE GENOMIC DNA]</scope>
    <source>
        <strain evidence="1 2">YSBP01</strain>
    </source>
</reference>
<proteinExistence type="predicted"/>
<dbReference type="InterPro" id="IPR011051">
    <property type="entry name" value="RmlC_Cupin_sf"/>
</dbReference>
<name>A0A2U8HIK8_9RHOB</name>
<gene>
    <name evidence="1" type="ORF">CEW88_17835</name>
</gene>
<protein>
    <recommendedName>
        <fullName evidence="3">HutD family protein</fullName>
    </recommendedName>
</protein>
<dbReference type="PANTHER" id="PTHR37943">
    <property type="entry name" value="PROTEIN VES"/>
    <property type="match status" value="1"/>
</dbReference>
<organism evidence="1 2">
    <name type="scientific">Alloyangia pacifica</name>
    <dbReference type="NCBI Taxonomy" id="311180"/>
    <lineage>
        <taxon>Bacteria</taxon>
        <taxon>Pseudomonadati</taxon>
        <taxon>Pseudomonadota</taxon>
        <taxon>Alphaproteobacteria</taxon>
        <taxon>Rhodobacterales</taxon>
        <taxon>Roseobacteraceae</taxon>
        <taxon>Alloyangia</taxon>
    </lineage>
</organism>
<dbReference type="InterPro" id="IPR010282">
    <property type="entry name" value="Uncharacterised_HutD/Ves"/>
</dbReference>
<dbReference type="Gene3D" id="2.60.120.10">
    <property type="entry name" value="Jelly Rolls"/>
    <property type="match status" value="1"/>
</dbReference>
<dbReference type="KEGG" id="ypac:CEW88_17835"/>
<dbReference type="PANTHER" id="PTHR37943:SF1">
    <property type="entry name" value="PROTEIN VES"/>
    <property type="match status" value="1"/>
</dbReference>
<evidence type="ECO:0000313" key="1">
    <source>
        <dbReference type="EMBL" id="AWI85578.1"/>
    </source>
</evidence>
<dbReference type="SUPFAM" id="SSF51182">
    <property type="entry name" value="RmlC-like cupins"/>
    <property type="match status" value="1"/>
</dbReference>
<dbReference type="OrthoDB" id="9800082at2"/>
<dbReference type="InterPro" id="IPR014710">
    <property type="entry name" value="RmlC-like_jellyroll"/>
</dbReference>